<dbReference type="PROSITE" id="PS51898">
    <property type="entry name" value="TYR_RECOMBINASE"/>
    <property type="match status" value="1"/>
</dbReference>
<dbReference type="Gene3D" id="1.10.150.130">
    <property type="match status" value="1"/>
</dbReference>
<evidence type="ECO:0000313" key="9">
    <source>
        <dbReference type="EMBL" id="RHC69966.1"/>
    </source>
</evidence>
<dbReference type="GO" id="GO:0003677">
    <property type="term" value="F:DNA binding"/>
    <property type="evidence" value="ECO:0007669"/>
    <property type="project" value="UniProtKB-UniRule"/>
</dbReference>
<keyword evidence="4" id="KW-0233">DNA recombination</keyword>
<evidence type="ECO:0000313" key="11">
    <source>
        <dbReference type="Proteomes" id="UP000487989"/>
    </source>
</evidence>
<dbReference type="PANTHER" id="PTHR30349">
    <property type="entry name" value="PHAGE INTEGRASE-RELATED"/>
    <property type="match status" value="1"/>
</dbReference>
<sequence length="346" mass="39857">MKTKAEHSIIADAIHEWHTVYLPCIRNLSHNALKSYGEGMGIYIDFLESSKGVTSNTICGECFRKDWIEEWIAWLKEVRKCSPQTCNHRLSILKNFLRFLAHKKIQFIKYDCDAAEIKRMQQPKKQVEVITKDTIKRIFASINTRTLIGKRDFALFNLLYSTGTRIDEILSLRLSALHLDETKSYILVLGKGNKQRTIYLLNSMVKILKHYVKLFHPANPLPSDFVFFPIYGHANKKITSEAISKRLKMYVRIASQGLLEIPADFHCHSFRHARATHWLEDGVNLAQIQKLLGHESIETTMKYVGVSSEQMVQALCSMEDNLTLGVEKKYKKIRNKDSLATVLGLR</sequence>
<evidence type="ECO:0000259" key="7">
    <source>
        <dbReference type="PROSITE" id="PS51900"/>
    </source>
</evidence>
<evidence type="ECO:0000256" key="2">
    <source>
        <dbReference type="ARBA" id="ARBA00022908"/>
    </source>
</evidence>
<keyword evidence="2" id="KW-0229">DNA integration</keyword>
<dbReference type="Proteomes" id="UP000487989">
    <property type="component" value="Unassembled WGS sequence"/>
</dbReference>
<evidence type="ECO:0000259" key="6">
    <source>
        <dbReference type="PROSITE" id="PS51898"/>
    </source>
</evidence>
<comment type="similarity">
    <text evidence="1">Belongs to the 'phage' integrase family.</text>
</comment>
<dbReference type="InterPro" id="IPR044068">
    <property type="entry name" value="CB"/>
</dbReference>
<dbReference type="AlphaFoldDB" id="A0A414BA48"/>
<feature type="domain" description="Core-binding (CB)" evidence="7">
    <location>
        <begin position="5"/>
        <end position="101"/>
    </location>
</feature>
<dbReference type="InterPro" id="IPR011010">
    <property type="entry name" value="DNA_brk_join_enz"/>
</dbReference>
<dbReference type="Pfam" id="PF00589">
    <property type="entry name" value="Phage_integrase"/>
    <property type="match status" value="1"/>
</dbReference>
<keyword evidence="3 5" id="KW-0238">DNA-binding</keyword>
<name>A0A414BA48_BACUN</name>
<dbReference type="SUPFAM" id="SSF56349">
    <property type="entry name" value="DNA breaking-rejoining enzymes"/>
    <property type="match status" value="1"/>
</dbReference>
<dbReference type="PROSITE" id="PS51900">
    <property type="entry name" value="CB"/>
    <property type="match status" value="1"/>
</dbReference>
<dbReference type="InterPro" id="IPR050090">
    <property type="entry name" value="Tyrosine_recombinase_XerCD"/>
</dbReference>
<dbReference type="EMBL" id="QSIF01000084">
    <property type="protein sequence ID" value="RHC69966.1"/>
    <property type="molecule type" value="Genomic_DNA"/>
</dbReference>
<reference evidence="9 10" key="1">
    <citation type="submission" date="2018-08" db="EMBL/GenBank/DDBJ databases">
        <title>A genome reference for cultivated species of the human gut microbiota.</title>
        <authorList>
            <person name="Zou Y."/>
            <person name="Xue W."/>
            <person name="Luo G."/>
        </authorList>
    </citation>
    <scope>NUCLEOTIDE SEQUENCE [LARGE SCALE GENOMIC DNA]</scope>
    <source>
        <strain evidence="9 10">AM34-25</strain>
    </source>
</reference>
<comment type="caution">
    <text evidence="9">The sequence shown here is derived from an EMBL/GenBank/DDBJ whole genome shotgun (WGS) entry which is preliminary data.</text>
</comment>
<dbReference type="RefSeq" id="WP_117852433.1">
    <property type="nucleotide sequence ID" value="NZ_JADNAV010000079.1"/>
</dbReference>
<proteinExistence type="inferred from homology"/>
<evidence type="ECO:0000256" key="4">
    <source>
        <dbReference type="ARBA" id="ARBA00023172"/>
    </source>
</evidence>
<evidence type="ECO:0000313" key="10">
    <source>
        <dbReference type="Proteomes" id="UP000284514"/>
    </source>
</evidence>
<reference evidence="8 11" key="2">
    <citation type="journal article" date="2019" name="Nat. Med.">
        <title>A library of human gut bacterial isolates paired with longitudinal multiomics data enables mechanistic microbiome research.</title>
        <authorList>
            <person name="Poyet M."/>
            <person name="Groussin M."/>
            <person name="Gibbons S.M."/>
            <person name="Avila-Pacheco J."/>
            <person name="Jiang X."/>
            <person name="Kearney S.M."/>
            <person name="Perrotta A.R."/>
            <person name="Berdy B."/>
            <person name="Zhao S."/>
            <person name="Lieberman T.D."/>
            <person name="Swanson P.K."/>
            <person name="Smith M."/>
            <person name="Roesemann S."/>
            <person name="Alexander J.E."/>
            <person name="Rich S.A."/>
            <person name="Livny J."/>
            <person name="Vlamakis H."/>
            <person name="Clish C."/>
            <person name="Bullock K."/>
            <person name="Deik A."/>
            <person name="Scott J."/>
            <person name="Pierce K.A."/>
            <person name="Xavier R.J."/>
            <person name="Alm E.J."/>
        </authorList>
    </citation>
    <scope>NUCLEOTIDE SEQUENCE [LARGE SCALE GENOMIC DNA]</scope>
    <source>
        <strain evidence="8 11">BIOML-A3</strain>
    </source>
</reference>
<evidence type="ECO:0000313" key="8">
    <source>
        <dbReference type="EMBL" id="KAB4259092.1"/>
    </source>
</evidence>
<dbReference type="GO" id="GO:0015074">
    <property type="term" value="P:DNA integration"/>
    <property type="evidence" value="ECO:0007669"/>
    <property type="project" value="UniProtKB-KW"/>
</dbReference>
<dbReference type="PANTHER" id="PTHR30349:SF41">
    <property type="entry name" value="INTEGRASE_RECOMBINASE PROTEIN MJ0367-RELATED"/>
    <property type="match status" value="1"/>
</dbReference>
<dbReference type="Gene3D" id="1.10.443.10">
    <property type="entry name" value="Intergrase catalytic core"/>
    <property type="match status" value="1"/>
</dbReference>
<feature type="domain" description="Tyr recombinase" evidence="6">
    <location>
        <begin position="125"/>
        <end position="316"/>
    </location>
</feature>
<dbReference type="InterPro" id="IPR002104">
    <property type="entry name" value="Integrase_catalytic"/>
</dbReference>
<evidence type="ECO:0000256" key="1">
    <source>
        <dbReference type="ARBA" id="ARBA00008857"/>
    </source>
</evidence>
<dbReference type="GO" id="GO:0006310">
    <property type="term" value="P:DNA recombination"/>
    <property type="evidence" value="ECO:0007669"/>
    <property type="project" value="UniProtKB-KW"/>
</dbReference>
<accession>A0A414BA48</accession>
<dbReference type="InterPro" id="IPR013762">
    <property type="entry name" value="Integrase-like_cat_sf"/>
</dbReference>
<dbReference type="EMBL" id="WCTJ01000001">
    <property type="protein sequence ID" value="KAB4259092.1"/>
    <property type="molecule type" value="Genomic_DNA"/>
</dbReference>
<dbReference type="Proteomes" id="UP000284514">
    <property type="component" value="Unassembled WGS sequence"/>
</dbReference>
<gene>
    <name evidence="9" type="ORF">DW831_21060</name>
    <name evidence="8" type="ORF">GAP48_00010</name>
</gene>
<organism evidence="9 10">
    <name type="scientific">Bacteroides uniformis</name>
    <dbReference type="NCBI Taxonomy" id="820"/>
    <lineage>
        <taxon>Bacteria</taxon>
        <taxon>Pseudomonadati</taxon>
        <taxon>Bacteroidota</taxon>
        <taxon>Bacteroidia</taxon>
        <taxon>Bacteroidales</taxon>
        <taxon>Bacteroidaceae</taxon>
        <taxon>Bacteroides</taxon>
    </lineage>
</organism>
<evidence type="ECO:0000256" key="3">
    <source>
        <dbReference type="ARBA" id="ARBA00023125"/>
    </source>
</evidence>
<protein>
    <submittedName>
        <fullName evidence="8">Tyrosine-type recombinase/integrase</fullName>
    </submittedName>
</protein>
<dbReference type="InterPro" id="IPR010998">
    <property type="entry name" value="Integrase_recombinase_N"/>
</dbReference>
<evidence type="ECO:0000256" key="5">
    <source>
        <dbReference type="PROSITE-ProRule" id="PRU01248"/>
    </source>
</evidence>